<accession>A0A1X9LSS2</accession>
<protein>
    <submittedName>
        <fullName evidence="1">Uncharacterized protein</fullName>
    </submittedName>
</protein>
<sequence length="121" mass="12900">MHGLISVPHDGPAHTDVPVADGTVALDLPEELLRSELEHTYNESSIAFTPMVSSTDPVEFTAAVLSHQKDALRPQSFPVVGIYLRKDGHAYRISGVGTDDSGSIYVTVDEAPLHPGEAPLA</sequence>
<proteinExistence type="predicted"/>
<keyword evidence="2" id="KW-1185">Reference proteome</keyword>
<reference evidence="1 2" key="1">
    <citation type="submission" date="2017-04" db="EMBL/GenBank/DDBJ databases">
        <authorList>
            <person name="Afonso C.L."/>
            <person name="Miller P.J."/>
            <person name="Scott M.A."/>
            <person name="Spackman E."/>
            <person name="Goraichik I."/>
            <person name="Dimitrov K.M."/>
            <person name="Suarez D.L."/>
            <person name="Swayne D.E."/>
        </authorList>
    </citation>
    <scope>NUCLEOTIDE SEQUENCE [LARGE SCALE GENOMIC DNA]</scope>
    <source>
        <strain evidence="2">XA(T)</strain>
    </source>
</reference>
<dbReference type="AlphaFoldDB" id="A0A1X9LSS2"/>
<gene>
    <name evidence="1" type="ORF">B5808_18305</name>
</gene>
<evidence type="ECO:0000313" key="2">
    <source>
        <dbReference type="Proteomes" id="UP000192775"/>
    </source>
</evidence>
<dbReference type="KEGG" id="cphy:B5808_18305"/>
<dbReference type="EMBL" id="CP020715">
    <property type="protein sequence ID" value="ARJ06961.1"/>
    <property type="molecule type" value="Genomic_DNA"/>
</dbReference>
<dbReference type="STRING" id="1619308.B5808_18305"/>
<organism evidence="1 2">
    <name type="scientific">Cnuibacter physcomitrellae</name>
    <dbReference type="NCBI Taxonomy" id="1619308"/>
    <lineage>
        <taxon>Bacteria</taxon>
        <taxon>Bacillati</taxon>
        <taxon>Actinomycetota</taxon>
        <taxon>Actinomycetes</taxon>
        <taxon>Micrococcales</taxon>
        <taxon>Microbacteriaceae</taxon>
        <taxon>Cnuibacter</taxon>
    </lineage>
</organism>
<dbReference type="RefSeq" id="WP_085021099.1">
    <property type="nucleotide sequence ID" value="NZ_BMHD01000001.1"/>
</dbReference>
<dbReference type="Proteomes" id="UP000192775">
    <property type="component" value="Chromosome"/>
</dbReference>
<evidence type="ECO:0000313" key="1">
    <source>
        <dbReference type="EMBL" id="ARJ06961.1"/>
    </source>
</evidence>
<name>A0A1X9LSS2_9MICO</name>